<organism evidence="1 2">
    <name type="scientific">Lederbergia ruris</name>
    <dbReference type="NCBI Taxonomy" id="217495"/>
    <lineage>
        <taxon>Bacteria</taxon>
        <taxon>Bacillati</taxon>
        <taxon>Bacillota</taxon>
        <taxon>Bacilli</taxon>
        <taxon>Bacillales</taxon>
        <taxon>Bacillaceae</taxon>
        <taxon>Lederbergia</taxon>
    </lineage>
</organism>
<keyword evidence="2" id="KW-1185">Reference proteome</keyword>
<evidence type="ECO:0000313" key="2">
    <source>
        <dbReference type="Proteomes" id="UP000679950"/>
    </source>
</evidence>
<accession>A0ABQ4KIT7</accession>
<protein>
    <submittedName>
        <fullName evidence="1">Uncharacterized protein</fullName>
    </submittedName>
</protein>
<sequence length="146" mass="17221">MENHHISLPIAYMIETLRSQGISNSDILHQIKQRDITPWVHMNEHFDFTELLKIADEDQEAFTSIIEDGYQIKFITIRGLQTLLELKFQLIEGRDYQRTDKGIKDLHIKEDAWLQLKQLLSKNCMVHEEPLEDKNSYKKVKIELAS</sequence>
<gene>
    <name evidence="1" type="ORF">J8TS2_21860</name>
</gene>
<dbReference type="EMBL" id="BORB01000016">
    <property type="protein sequence ID" value="GIN57867.1"/>
    <property type="molecule type" value="Genomic_DNA"/>
</dbReference>
<dbReference type="Proteomes" id="UP000679950">
    <property type="component" value="Unassembled WGS sequence"/>
</dbReference>
<evidence type="ECO:0000313" key="1">
    <source>
        <dbReference type="EMBL" id="GIN57867.1"/>
    </source>
</evidence>
<reference evidence="1 2" key="1">
    <citation type="submission" date="2021-03" db="EMBL/GenBank/DDBJ databases">
        <title>Antimicrobial resistance genes in bacteria isolated from Japanese honey, and their potential for conferring macrolide and lincosamide resistance in the American foulbrood pathogen Paenibacillus larvae.</title>
        <authorList>
            <person name="Okamoto M."/>
            <person name="Kumagai M."/>
            <person name="Kanamori H."/>
            <person name="Takamatsu D."/>
        </authorList>
    </citation>
    <scope>NUCLEOTIDE SEQUENCE [LARGE SCALE GENOMIC DNA]</scope>
    <source>
        <strain evidence="1 2">J8TS2</strain>
    </source>
</reference>
<comment type="caution">
    <text evidence="1">The sequence shown here is derived from an EMBL/GenBank/DDBJ whole genome shotgun (WGS) entry which is preliminary data.</text>
</comment>
<dbReference type="RefSeq" id="WP_158323254.1">
    <property type="nucleotide sequence ID" value="NZ_BORB01000016.1"/>
</dbReference>
<name>A0ABQ4KIT7_9BACI</name>
<proteinExistence type="predicted"/>